<dbReference type="RefSeq" id="WP_188106707.1">
    <property type="nucleotide sequence ID" value="NZ_JAANIH010000061.1"/>
</dbReference>
<comment type="caution">
    <text evidence="5">The sequence shown here is derived from an EMBL/GenBank/DDBJ whole genome shotgun (WGS) entry which is preliminary data.</text>
</comment>
<evidence type="ECO:0000256" key="1">
    <source>
        <dbReference type="ARBA" id="ARBA00004196"/>
    </source>
</evidence>
<evidence type="ECO:0000256" key="3">
    <source>
        <dbReference type="SAM" id="Coils"/>
    </source>
</evidence>
<dbReference type="PANTHER" id="PTHR32347:SF23">
    <property type="entry name" value="BLL5650 PROTEIN"/>
    <property type="match status" value="1"/>
</dbReference>
<dbReference type="InterPro" id="IPR003018">
    <property type="entry name" value="GAF"/>
</dbReference>
<dbReference type="Gene3D" id="2.40.30.170">
    <property type="match status" value="1"/>
</dbReference>
<organism evidence="5 6">
    <name type="scientific">Bradyrhizobium campsiandrae</name>
    <dbReference type="NCBI Taxonomy" id="1729892"/>
    <lineage>
        <taxon>Bacteria</taxon>
        <taxon>Pseudomonadati</taxon>
        <taxon>Pseudomonadota</taxon>
        <taxon>Alphaproteobacteria</taxon>
        <taxon>Hyphomicrobiales</taxon>
        <taxon>Nitrobacteraceae</taxon>
        <taxon>Bradyrhizobium</taxon>
    </lineage>
</organism>
<proteinExistence type="predicted"/>
<evidence type="ECO:0000259" key="4">
    <source>
        <dbReference type="Pfam" id="PF13492"/>
    </source>
</evidence>
<protein>
    <submittedName>
        <fullName evidence="5">HlyD family efflux transporter periplasmic adaptor subunit</fullName>
    </submittedName>
</protein>
<name>A0ABR7U480_9BRAD</name>
<feature type="domain" description="GAF" evidence="4">
    <location>
        <begin position="202"/>
        <end position="329"/>
    </location>
</feature>
<dbReference type="Pfam" id="PF13492">
    <property type="entry name" value="GAF_3"/>
    <property type="match status" value="1"/>
</dbReference>
<dbReference type="Gene3D" id="3.30.450.40">
    <property type="match status" value="1"/>
</dbReference>
<gene>
    <name evidence="5" type="ORF">HA482_11400</name>
</gene>
<evidence type="ECO:0000256" key="2">
    <source>
        <dbReference type="ARBA" id="ARBA00023054"/>
    </source>
</evidence>
<dbReference type="EMBL" id="JAATTO010000014">
    <property type="protein sequence ID" value="MBC9978815.1"/>
    <property type="molecule type" value="Genomic_DNA"/>
</dbReference>
<reference evidence="5 6" key="1">
    <citation type="journal article" date="2020" name="Arch. Microbiol.">
        <title>Bradyrhizobium campsiandrae sp. nov., a nitrogen-fixing bacterial strain isolated from a native leguminous tree from the Amazon adapted to flooded conditions.</title>
        <authorList>
            <person name="Cabral Michel D."/>
            <person name="Martins da Costa E."/>
            <person name="Azarias Guimaraes A."/>
            <person name="Soares de Carvalho T."/>
            <person name="Santos de Castro Caputo P."/>
            <person name="Willems A."/>
            <person name="de Souza Moreira F.M."/>
        </authorList>
    </citation>
    <scope>NUCLEOTIDE SEQUENCE [LARGE SCALE GENOMIC DNA]</scope>
    <source>
        <strain evidence="6">INPA 384B</strain>
    </source>
</reference>
<keyword evidence="6" id="KW-1185">Reference proteome</keyword>
<dbReference type="InterPro" id="IPR050465">
    <property type="entry name" value="UPF0194_transport"/>
</dbReference>
<accession>A0ABR7U480</accession>
<sequence length="627" mass="67632">MLAGVTFLSETQAFGETSRDLSPDTWIETDVWRSLAQAERIEDFGRAWIGLLSRAHDSILRSALLLGAPERGPFELVARFPEAADGDSLPADVATVLDLASRRRRPAIEGGGELPARIAYPLLFGELLHGAILIEARPLDPAGIRQLIRHLQWSAAGVEAFLSRSATKQNSTSADVARFLIGVVDALAAAQGGVDAARLLSNLIARRLECDSTAVGRYHGKRSRLIALSQTAAIDRRSTLARALEAAQDEAIDQGSAVLVPPPATSSPLLTRAHQSLSKQFDGAHILTIPLVADNEAVGAITLRRGGRAFTQDEIVLVDAVGAAVGSLLDEKWRLDRSLPALAAERAGAVLGKLMGPRHLMLKLTTAVSIAAALYLAFGTSDYRVRAKAQVQGEIRRLVAAPFDGYIRAQFARAGDVVPEGFVLAELQDNDLVLERLRQISKKRQYQLELDKALAKRDLAETNIARAQIEQADAEIDLSDQMIARAQLKAPFAAVVVSGDLSQSVGKPVSRGDVVFEIAPLDRYRVTAVVPEAEIRLVTPGQSGELLLSALPDRTFPMVIGSVTRVAQASEGVNGFEAIGSVDSKDPSVRPGMEGVVKIEAGRRNVAWIWFHPLVDWLRIKIWALIP</sequence>
<dbReference type="Proteomes" id="UP000639516">
    <property type="component" value="Unassembled WGS sequence"/>
</dbReference>
<comment type="subcellular location">
    <subcellularLocation>
        <location evidence="1">Cell envelope</location>
    </subcellularLocation>
</comment>
<feature type="coiled-coil region" evidence="3">
    <location>
        <begin position="443"/>
        <end position="489"/>
    </location>
</feature>
<keyword evidence="2 3" id="KW-0175">Coiled coil</keyword>
<dbReference type="SUPFAM" id="SSF55781">
    <property type="entry name" value="GAF domain-like"/>
    <property type="match status" value="1"/>
</dbReference>
<dbReference type="PANTHER" id="PTHR32347">
    <property type="entry name" value="EFFLUX SYSTEM COMPONENT YKNX-RELATED"/>
    <property type="match status" value="1"/>
</dbReference>
<evidence type="ECO:0000313" key="5">
    <source>
        <dbReference type="EMBL" id="MBC9978815.1"/>
    </source>
</evidence>
<evidence type="ECO:0000313" key="6">
    <source>
        <dbReference type="Proteomes" id="UP000639516"/>
    </source>
</evidence>
<dbReference type="InterPro" id="IPR029016">
    <property type="entry name" value="GAF-like_dom_sf"/>
</dbReference>